<protein>
    <submittedName>
        <fullName evidence="4">OmpA family protein</fullName>
    </submittedName>
</protein>
<evidence type="ECO:0000256" key="1">
    <source>
        <dbReference type="PROSITE-ProRule" id="PRU00473"/>
    </source>
</evidence>
<reference evidence="4 5" key="1">
    <citation type="submission" date="2020-02" db="EMBL/GenBank/DDBJ databases">
        <title>Complete genome sequence of Flavobacteriaceae bacterium.</title>
        <authorList>
            <person name="Kim S.-J."/>
            <person name="Kim Y.-S."/>
            <person name="Kim K.-H."/>
        </authorList>
    </citation>
    <scope>NUCLEOTIDE SEQUENCE [LARGE SCALE GENOMIC DNA]</scope>
    <source>
        <strain evidence="4 5">RR4-40</strain>
    </source>
</reference>
<feature type="domain" description="OmpA-like" evidence="3">
    <location>
        <begin position="148"/>
        <end position="267"/>
    </location>
</feature>
<dbReference type="KEGG" id="mgel:G5B37_12840"/>
<feature type="signal peptide" evidence="2">
    <location>
        <begin position="1"/>
        <end position="17"/>
    </location>
</feature>
<evidence type="ECO:0000259" key="3">
    <source>
        <dbReference type="PROSITE" id="PS51123"/>
    </source>
</evidence>
<dbReference type="RefSeq" id="WP_164680429.1">
    <property type="nucleotide sequence ID" value="NZ_CP049057.1"/>
</dbReference>
<dbReference type="InterPro" id="IPR050330">
    <property type="entry name" value="Bact_OuterMem_StrucFunc"/>
</dbReference>
<dbReference type="EMBL" id="CP049057">
    <property type="protein sequence ID" value="QIE60416.1"/>
    <property type="molecule type" value="Genomic_DNA"/>
</dbReference>
<dbReference type="InterPro" id="IPR006665">
    <property type="entry name" value="OmpA-like"/>
</dbReference>
<evidence type="ECO:0000256" key="2">
    <source>
        <dbReference type="SAM" id="SignalP"/>
    </source>
</evidence>
<dbReference type="GO" id="GO:0016020">
    <property type="term" value="C:membrane"/>
    <property type="evidence" value="ECO:0007669"/>
    <property type="project" value="UniProtKB-UniRule"/>
</dbReference>
<dbReference type="InterPro" id="IPR036737">
    <property type="entry name" value="OmpA-like_sf"/>
</dbReference>
<evidence type="ECO:0000313" key="4">
    <source>
        <dbReference type="EMBL" id="QIE60416.1"/>
    </source>
</evidence>
<dbReference type="SUPFAM" id="SSF103088">
    <property type="entry name" value="OmpA-like"/>
    <property type="match status" value="2"/>
</dbReference>
<dbReference type="Pfam" id="PF00691">
    <property type="entry name" value="OmpA"/>
    <property type="match status" value="2"/>
</dbReference>
<accession>A0A6G6GPB0</accession>
<feature type="chain" id="PRO_5026138818" evidence="2">
    <location>
        <begin position="18"/>
        <end position="267"/>
    </location>
</feature>
<gene>
    <name evidence="4" type="ORF">G5B37_12840</name>
</gene>
<keyword evidence="5" id="KW-1185">Reference proteome</keyword>
<dbReference type="AlphaFoldDB" id="A0A6G6GPB0"/>
<dbReference type="CDD" id="cd07185">
    <property type="entry name" value="OmpA_C-like"/>
    <property type="match status" value="1"/>
</dbReference>
<keyword evidence="2" id="KW-0732">Signal</keyword>
<dbReference type="Gene3D" id="3.30.1330.60">
    <property type="entry name" value="OmpA-like domain"/>
    <property type="match status" value="2"/>
</dbReference>
<dbReference type="Proteomes" id="UP000505306">
    <property type="component" value="Chromosome"/>
</dbReference>
<sequence length="267" mass="30443">MKYNILYILFFSTILCAAQQQQGEWSLYFENDAHQLTKAHKVLIDSIKRTALVATDSIVVKGYASSPANEAYNLKLSEKRALNTKNAFPEYYTIIANGFGELQGDEAKNRRVDIMIWAVYQEKLALKNSTANPTKVPEKINDFTKMNAGEKIALAGIYFYPGRDDIRNDSYAALNELLAYLKENKSVTFRLLGHVCCGKKYEPGRDGYNNRTGKNNLSEARAKRIYNFLHENGIAKKRMSSRGYAFRYPTGKGDDFDRRVEIEIISR</sequence>
<dbReference type="PANTHER" id="PTHR30329:SF21">
    <property type="entry name" value="LIPOPROTEIN YIAD-RELATED"/>
    <property type="match status" value="1"/>
</dbReference>
<name>A0A6G6GPB0_9FLAO</name>
<organism evidence="4 5">
    <name type="scientific">Rasiella rasia</name>
    <dbReference type="NCBI Taxonomy" id="2744027"/>
    <lineage>
        <taxon>Bacteria</taxon>
        <taxon>Pseudomonadati</taxon>
        <taxon>Bacteroidota</taxon>
        <taxon>Flavobacteriia</taxon>
        <taxon>Flavobacteriales</taxon>
        <taxon>Flavobacteriaceae</taxon>
        <taxon>Rasiella</taxon>
    </lineage>
</organism>
<keyword evidence="1" id="KW-0472">Membrane</keyword>
<dbReference type="PANTHER" id="PTHR30329">
    <property type="entry name" value="STATOR ELEMENT OF FLAGELLAR MOTOR COMPLEX"/>
    <property type="match status" value="1"/>
</dbReference>
<dbReference type="PROSITE" id="PS51123">
    <property type="entry name" value="OMPA_2"/>
    <property type="match status" value="1"/>
</dbReference>
<evidence type="ECO:0000313" key="5">
    <source>
        <dbReference type="Proteomes" id="UP000505306"/>
    </source>
</evidence>
<proteinExistence type="predicted"/>